<dbReference type="Proteomes" id="UP000287651">
    <property type="component" value="Unassembled WGS sequence"/>
</dbReference>
<name>A0A427A6Y6_ENSVE</name>
<protein>
    <recommendedName>
        <fullName evidence="2">Calcium-transporting P-type ATPase N-terminal autoinhibitory domain-containing protein</fullName>
    </recommendedName>
</protein>
<evidence type="ECO:0000313" key="4">
    <source>
        <dbReference type="Proteomes" id="UP000287651"/>
    </source>
</evidence>
<dbReference type="AlphaFoldDB" id="A0A427A6Y6"/>
<dbReference type="EMBL" id="AMZH03003535">
    <property type="protein sequence ID" value="RRT72026.1"/>
    <property type="molecule type" value="Genomic_DNA"/>
</dbReference>
<evidence type="ECO:0000259" key="2">
    <source>
        <dbReference type="Pfam" id="PF12515"/>
    </source>
</evidence>
<feature type="domain" description="Calcium-transporting P-type ATPase N-terminal autoinhibitory" evidence="2">
    <location>
        <begin position="30"/>
        <end position="46"/>
    </location>
</feature>
<reference evidence="3 4" key="1">
    <citation type="journal article" date="2014" name="Agronomy (Basel)">
        <title>A Draft Genome Sequence for Ensete ventricosum, the Drought-Tolerant Tree Against Hunger.</title>
        <authorList>
            <person name="Harrison J."/>
            <person name="Moore K.A."/>
            <person name="Paszkiewicz K."/>
            <person name="Jones T."/>
            <person name="Grant M."/>
            <person name="Ambacheew D."/>
            <person name="Muzemil S."/>
            <person name="Studholme D.J."/>
        </authorList>
    </citation>
    <scope>NUCLEOTIDE SEQUENCE [LARGE SCALE GENOMIC DNA]</scope>
</reference>
<evidence type="ECO:0000256" key="1">
    <source>
        <dbReference type="SAM" id="MobiDB-lite"/>
    </source>
</evidence>
<dbReference type="Pfam" id="PF12515">
    <property type="entry name" value="CaATP_NAI"/>
    <property type="match status" value="1"/>
</dbReference>
<organism evidence="3 4">
    <name type="scientific">Ensete ventricosum</name>
    <name type="common">Abyssinian banana</name>
    <name type="synonym">Musa ensete</name>
    <dbReference type="NCBI Taxonomy" id="4639"/>
    <lineage>
        <taxon>Eukaryota</taxon>
        <taxon>Viridiplantae</taxon>
        <taxon>Streptophyta</taxon>
        <taxon>Embryophyta</taxon>
        <taxon>Tracheophyta</taxon>
        <taxon>Spermatophyta</taxon>
        <taxon>Magnoliopsida</taxon>
        <taxon>Liliopsida</taxon>
        <taxon>Zingiberales</taxon>
        <taxon>Musaceae</taxon>
        <taxon>Ensete</taxon>
    </lineage>
</organism>
<proteinExistence type="predicted"/>
<comment type="caution">
    <text evidence="3">The sequence shown here is derived from an EMBL/GenBank/DDBJ whole genome shotgun (WGS) entry which is preliminary data.</text>
</comment>
<accession>A0A427A6Y6</accession>
<dbReference type="GO" id="GO:0005516">
    <property type="term" value="F:calmodulin binding"/>
    <property type="evidence" value="ECO:0007669"/>
    <property type="project" value="InterPro"/>
</dbReference>
<evidence type="ECO:0000313" key="3">
    <source>
        <dbReference type="EMBL" id="RRT72026.1"/>
    </source>
</evidence>
<feature type="region of interest" description="Disordered" evidence="1">
    <location>
        <begin position="1"/>
        <end position="35"/>
    </location>
</feature>
<sequence>MTPSPTPYVQQRDEERGSDDDGSGSPGDWFDIPPKNAPVERLRRWRVRFSRPAARVLEGPF</sequence>
<gene>
    <name evidence="3" type="ORF">B296_00033560</name>
</gene>
<dbReference type="InterPro" id="IPR024750">
    <property type="entry name" value="Ca_ATPase_N_dom"/>
</dbReference>